<evidence type="ECO:0000256" key="5">
    <source>
        <dbReference type="ARBA" id="ARBA00022490"/>
    </source>
</evidence>
<evidence type="ECO:0000256" key="8">
    <source>
        <dbReference type="ARBA" id="ARBA00023158"/>
    </source>
</evidence>
<dbReference type="GO" id="GO:0034587">
    <property type="term" value="P:piRNA processing"/>
    <property type="evidence" value="ECO:0007669"/>
    <property type="project" value="TreeGrafter"/>
</dbReference>
<evidence type="ECO:0000256" key="7">
    <source>
        <dbReference type="ARBA" id="ARBA00023125"/>
    </source>
</evidence>
<keyword evidence="5" id="KW-0963">Cytoplasm</keyword>
<evidence type="ECO:0000313" key="15">
    <source>
        <dbReference type="EMBL" id="CAD7462865.1"/>
    </source>
</evidence>
<dbReference type="GO" id="GO:0060964">
    <property type="term" value="P:regulation of miRNA-mediated gene silencing"/>
    <property type="evidence" value="ECO:0007669"/>
    <property type="project" value="InterPro"/>
</dbReference>
<dbReference type="Pfam" id="PF13017">
    <property type="entry name" value="Maelstrom"/>
    <property type="match status" value="1"/>
</dbReference>
<dbReference type="GO" id="GO:0007140">
    <property type="term" value="P:male meiotic nuclear division"/>
    <property type="evidence" value="ECO:0007669"/>
    <property type="project" value="TreeGrafter"/>
</dbReference>
<keyword evidence="8" id="KW-0943">RNA-mediated gene silencing</keyword>
<keyword evidence="6" id="KW-0221">Differentiation</keyword>
<keyword evidence="11" id="KW-0175">Coiled coil</keyword>
<evidence type="ECO:0000256" key="4">
    <source>
        <dbReference type="ARBA" id="ARBA00022473"/>
    </source>
</evidence>
<dbReference type="GO" id="GO:0045892">
    <property type="term" value="P:negative regulation of DNA-templated transcription"/>
    <property type="evidence" value="ECO:0007669"/>
    <property type="project" value="TreeGrafter"/>
</dbReference>
<dbReference type="GO" id="GO:0043565">
    <property type="term" value="F:sequence-specific DNA binding"/>
    <property type="evidence" value="ECO:0007669"/>
    <property type="project" value="TreeGrafter"/>
</dbReference>
<proteinExistence type="inferred from homology"/>
<evidence type="ECO:0000256" key="1">
    <source>
        <dbReference type="ARBA" id="ARBA00004123"/>
    </source>
</evidence>
<feature type="domain" description="Maelstrom" evidence="14">
    <location>
        <begin position="141"/>
        <end position="365"/>
    </location>
</feature>
<keyword evidence="9" id="KW-0539">Nucleus</keyword>
<evidence type="ECO:0000256" key="11">
    <source>
        <dbReference type="SAM" id="Coils"/>
    </source>
</evidence>
<name>A0A7R9P079_9NEOP</name>
<dbReference type="PANTHER" id="PTHR21358:SF4">
    <property type="entry name" value="PROTEIN MAELSTROM HOMOLOG"/>
    <property type="match status" value="1"/>
</dbReference>
<keyword evidence="7" id="KW-0238">DNA-binding</keyword>
<dbReference type="PANTHER" id="PTHR21358">
    <property type="entry name" value="PROTEIN MAELSTROM HOMOLOG"/>
    <property type="match status" value="1"/>
</dbReference>
<dbReference type="GO" id="GO:0043186">
    <property type="term" value="C:P granule"/>
    <property type="evidence" value="ECO:0007669"/>
    <property type="project" value="TreeGrafter"/>
</dbReference>
<feature type="coiled-coil region" evidence="11">
    <location>
        <begin position="82"/>
        <end position="113"/>
    </location>
</feature>
<organism evidence="15">
    <name type="scientific">Timema tahoe</name>
    <dbReference type="NCBI Taxonomy" id="61484"/>
    <lineage>
        <taxon>Eukaryota</taxon>
        <taxon>Metazoa</taxon>
        <taxon>Ecdysozoa</taxon>
        <taxon>Arthropoda</taxon>
        <taxon>Hexapoda</taxon>
        <taxon>Insecta</taxon>
        <taxon>Pterygota</taxon>
        <taxon>Neoptera</taxon>
        <taxon>Polyneoptera</taxon>
        <taxon>Phasmatodea</taxon>
        <taxon>Timematodea</taxon>
        <taxon>Timematoidea</taxon>
        <taxon>Timematidae</taxon>
        <taxon>Timema</taxon>
    </lineage>
</organism>
<dbReference type="InterPro" id="IPR009071">
    <property type="entry name" value="HMG_box_dom"/>
</dbReference>
<evidence type="ECO:0000256" key="12">
    <source>
        <dbReference type="SAM" id="MobiDB-lite"/>
    </source>
</evidence>
<dbReference type="GO" id="GO:0005634">
    <property type="term" value="C:nucleus"/>
    <property type="evidence" value="ECO:0007669"/>
    <property type="project" value="UniProtKB-SubCell"/>
</dbReference>
<dbReference type="Gene3D" id="1.10.30.10">
    <property type="entry name" value="High mobility group box domain"/>
    <property type="match status" value="1"/>
</dbReference>
<feature type="region of interest" description="Disordered" evidence="12">
    <location>
        <begin position="410"/>
        <end position="435"/>
    </location>
</feature>
<keyword evidence="10" id="KW-0469">Meiosis</keyword>
<evidence type="ECO:0008006" key="16">
    <source>
        <dbReference type="Google" id="ProtNLM"/>
    </source>
</evidence>
<protein>
    <recommendedName>
        <fullName evidence="16">HMG box domain-containing protein</fullName>
    </recommendedName>
</protein>
<dbReference type="Pfam" id="PF09011">
    <property type="entry name" value="HMG_box_2"/>
    <property type="match status" value="1"/>
</dbReference>
<dbReference type="GO" id="GO:0007283">
    <property type="term" value="P:spermatogenesis"/>
    <property type="evidence" value="ECO:0007669"/>
    <property type="project" value="TreeGrafter"/>
</dbReference>
<gene>
    <name evidence="15" type="ORF">TTEB3V08_LOCUS10754</name>
</gene>
<dbReference type="EMBL" id="OE006762">
    <property type="protein sequence ID" value="CAD7462865.1"/>
    <property type="molecule type" value="Genomic_DNA"/>
</dbReference>
<dbReference type="InterPro" id="IPR036910">
    <property type="entry name" value="HMG_box_dom_sf"/>
</dbReference>
<reference evidence="15" key="1">
    <citation type="submission" date="2020-11" db="EMBL/GenBank/DDBJ databases">
        <authorList>
            <person name="Tran Van P."/>
        </authorList>
    </citation>
    <scope>NUCLEOTIDE SEQUENCE</scope>
</reference>
<evidence type="ECO:0000259" key="14">
    <source>
        <dbReference type="Pfam" id="PF13017"/>
    </source>
</evidence>
<feature type="domain" description="HMG box" evidence="13">
    <location>
        <begin position="5"/>
        <end position="68"/>
    </location>
</feature>
<dbReference type="SUPFAM" id="SSF47095">
    <property type="entry name" value="HMG-box"/>
    <property type="match status" value="1"/>
</dbReference>
<comment type="similarity">
    <text evidence="3">Belongs to the maelstrom family.</text>
</comment>
<sequence length="635" mass="71371">MPPKRKKPPAKGAYCFYVEDYVQKIRDRGGRIEKQVAWREAGESFENLTPQERAVYDARAKEYKAKVRGNPETKYTTSGHTYAEIDREDAEKKEKQERIEREIEEQINKLKLTPSLNQEHSDLATHPFYFMHANIYGLSDENIYLPCELALAEFTLLNGVQNTYHTLVDPGALPVGMAGIATRTSADTHKIPYPITKENKKEYHYENDYSKIHGKIKQFVMAGSTASEKDKKLFLPPIFTYYNKEQFHYNKDNEVLIESVLQFLCDAAAVENNFRVLPLMKLFYEMRNACSSSERFPKISLAEAELEKDVFAYTPKIGCEFHEKYDANIYCSLSLVRRWGFLIADHCCKFLNIPLKDGFHCPVRSAKTHSLDSRPSSVWQIQNTPASPVRPPPLELRQPRRTAQEMSAALVAGTTAPSPSPQTEREFQRLPDSASSTGTASRIVAWVGTFSLMWFVSGSGNLCRPLSLSSALAQAAPPTLSTAWTALQSMFSNPSVTSSPLYTAPKAICLALSFSPPSPYLLPRLTLPGPPSVPPRLTLPKHTRRPFSYPRVSDHDVSGIVTSTSYPRSRRMDNTSYFDAISATGPPLLSSEQFPSLLGRNSGTALSFLYYGCRTGLETVDDDDYDYESGPSRHL</sequence>
<evidence type="ECO:0000256" key="10">
    <source>
        <dbReference type="ARBA" id="ARBA00023254"/>
    </source>
</evidence>
<keyword evidence="4" id="KW-0217">Developmental protein</keyword>
<dbReference type="InterPro" id="IPR039259">
    <property type="entry name" value="Protein_maelstrom"/>
</dbReference>
<evidence type="ECO:0000256" key="3">
    <source>
        <dbReference type="ARBA" id="ARBA00007057"/>
    </source>
</evidence>
<evidence type="ECO:0000256" key="2">
    <source>
        <dbReference type="ARBA" id="ARBA00004496"/>
    </source>
</evidence>
<evidence type="ECO:0000256" key="9">
    <source>
        <dbReference type="ARBA" id="ARBA00023242"/>
    </source>
</evidence>
<evidence type="ECO:0000256" key="6">
    <source>
        <dbReference type="ARBA" id="ARBA00022782"/>
    </source>
</evidence>
<dbReference type="InterPro" id="IPR024970">
    <property type="entry name" value="Maelstrom"/>
</dbReference>
<comment type="subcellular location">
    <subcellularLocation>
        <location evidence="2">Cytoplasm</location>
    </subcellularLocation>
    <subcellularLocation>
        <location evidence="1">Nucleus</location>
    </subcellularLocation>
</comment>
<accession>A0A7R9P079</accession>
<evidence type="ECO:0000259" key="13">
    <source>
        <dbReference type="Pfam" id="PF09011"/>
    </source>
</evidence>
<dbReference type="AlphaFoldDB" id="A0A7R9P079"/>
<dbReference type="GO" id="GO:0030154">
    <property type="term" value="P:cell differentiation"/>
    <property type="evidence" value="ECO:0007669"/>
    <property type="project" value="UniProtKB-KW"/>
</dbReference>